<feature type="compositionally biased region" description="Polar residues" evidence="1">
    <location>
        <begin position="8"/>
        <end position="18"/>
    </location>
</feature>
<dbReference type="Gene3D" id="1.10.150.650">
    <property type="match status" value="1"/>
</dbReference>
<evidence type="ECO:0000313" key="3">
    <source>
        <dbReference type="EMBL" id="MBB4936894.1"/>
    </source>
</evidence>
<comment type="caution">
    <text evidence="3">The sequence shown here is derived from an EMBL/GenBank/DDBJ whole genome shotgun (WGS) entry which is preliminary data.</text>
</comment>
<dbReference type="RefSeq" id="WP_184753356.1">
    <property type="nucleotide sequence ID" value="NZ_BAABEK010000099.1"/>
</dbReference>
<reference evidence="3 4" key="1">
    <citation type="submission" date="2020-08" db="EMBL/GenBank/DDBJ databases">
        <title>Sequencing the genomes of 1000 actinobacteria strains.</title>
        <authorList>
            <person name="Klenk H.-P."/>
        </authorList>
    </citation>
    <scope>NUCLEOTIDE SEQUENCE [LARGE SCALE GENOMIC DNA]</scope>
    <source>
        <strain evidence="3 4">DSM 43023</strain>
    </source>
</reference>
<proteinExistence type="predicted"/>
<dbReference type="GO" id="GO:0004534">
    <property type="term" value="F:5'-3' RNA exonuclease activity"/>
    <property type="evidence" value="ECO:0007669"/>
    <property type="project" value="TreeGrafter"/>
</dbReference>
<dbReference type="Gene3D" id="3.20.20.140">
    <property type="entry name" value="Metal-dependent hydrolases"/>
    <property type="match status" value="1"/>
</dbReference>
<feature type="region of interest" description="Disordered" evidence="1">
    <location>
        <begin position="1"/>
        <end position="20"/>
    </location>
</feature>
<dbReference type="GO" id="GO:0035312">
    <property type="term" value="F:5'-3' DNA exonuclease activity"/>
    <property type="evidence" value="ECO:0007669"/>
    <property type="project" value="TreeGrafter"/>
</dbReference>
<name>A0A7W7RRM1_9ACTN</name>
<dbReference type="Proteomes" id="UP000534286">
    <property type="component" value="Unassembled WGS sequence"/>
</dbReference>
<dbReference type="SMART" id="SM00481">
    <property type="entry name" value="POLIIIAc"/>
    <property type="match status" value="1"/>
</dbReference>
<gene>
    <name evidence="3" type="ORF">FHR32_001199</name>
</gene>
<dbReference type="Pfam" id="PF02811">
    <property type="entry name" value="PHP"/>
    <property type="match status" value="1"/>
</dbReference>
<evidence type="ECO:0000313" key="4">
    <source>
        <dbReference type="Proteomes" id="UP000534286"/>
    </source>
</evidence>
<dbReference type="InterPro" id="IPR016195">
    <property type="entry name" value="Pol/histidinol_Pase-like"/>
</dbReference>
<feature type="domain" description="Polymerase/histidinol phosphatase N-terminal" evidence="2">
    <location>
        <begin position="3"/>
        <end position="67"/>
    </location>
</feature>
<dbReference type="InterPro" id="IPR052018">
    <property type="entry name" value="PHP_domain"/>
</dbReference>
<evidence type="ECO:0000256" key="1">
    <source>
        <dbReference type="SAM" id="MobiDB-lite"/>
    </source>
</evidence>
<dbReference type="PANTHER" id="PTHR42924">
    <property type="entry name" value="EXONUCLEASE"/>
    <property type="match status" value="1"/>
</dbReference>
<accession>A0A7W7RRM1</accession>
<sequence length="283" mass="30063">MRIDLHTHSTASDGTDSPGTLVEEAGAAGLDVVALTDHDTTAGWEAASAALPPGLTLVRGAELSCRWYGAEPTMGLHLLAYLFDPGHGPLAEEMARVRRSREQRADKMVALLNAGGIDVTVPEIREYVAGGTVGRPHLARALIRRGLVATVDEAFAPEWLGRRYYLPKADIDVFTAVRLVNEAGGVSVLAHPRASSRGHLVPDTLIAELAEAGMWGIEADHMDHQAADRAHVRALARDLGLRVTGSSDYHGTNKTVRLGASTTDPLVYQDMISTATGAVPITG</sequence>
<dbReference type="SUPFAM" id="SSF89550">
    <property type="entry name" value="PHP domain-like"/>
    <property type="match status" value="1"/>
</dbReference>
<dbReference type="CDD" id="cd07438">
    <property type="entry name" value="PHP_HisPPase_AMP"/>
    <property type="match status" value="1"/>
</dbReference>
<protein>
    <recommendedName>
        <fullName evidence="2">Polymerase/histidinol phosphatase N-terminal domain-containing protein</fullName>
    </recommendedName>
</protein>
<dbReference type="InterPro" id="IPR003141">
    <property type="entry name" value="Pol/His_phosphatase_N"/>
</dbReference>
<dbReference type="PANTHER" id="PTHR42924:SF3">
    <property type="entry name" value="POLYMERASE_HISTIDINOL PHOSPHATASE N-TERMINAL DOMAIN-CONTAINING PROTEIN"/>
    <property type="match status" value="1"/>
</dbReference>
<dbReference type="AlphaFoldDB" id="A0A7W7RRM1"/>
<dbReference type="InterPro" id="IPR004013">
    <property type="entry name" value="PHP_dom"/>
</dbReference>
<organism evidence="3 4">
    <name type="scientific">Streptosporangium album</name>
    <dbReference type="NCBI Taxonomy" id="47479"/>
    <lineage>
        <taxon>Bacteria</taxon>
        <taxon>Bacillati</taxon>
        <taxon>Actinomycetota</taxon>
        <taxon>Actinomycetes</taxon>
        <taxon>Streptosporangiales</taxon>
        <taxon>Streptosporangiaceae</taxon>
        <taxon>Streptosporangium</taxon>
    </lineage>
</organism>
<evidence type="ECO:0000259" key="2">
    <source>
        <dbReference type="SMART" id="SM00481"/>
    </source>
</evidence>
<dbReference type="EMBL" id="JACHJU010000001">
    <property type="protein sequence ID" value="MBB4936894.1"/>
    <property type="molecule type" value="Genomic_DNA"/>
</dbReference>
<keyword evidence="4" id="KW-1185">Reference proteome</keyword>